<evidence type="ECO:0000313" key="3">
    <source>
        <dbReference type="EMBL" id="CAH1992629.1"/>
    </source>
</evidence>
<evidence type="ECO:0000256" key="1">
    <source>
        <dbReference type="SAM" id="MobiDB-lite"/>
    </source>
</evidence>
<evidence type="ECO:0000259" key="2">
    <source>
        <dbReference type="Pfam" id="PF14846"/>
    </source>
</evidence>
<comment type="caution">
    <text evidence="3">The sequence shown here is derived from an EMBL/GenBank/DDBJ whole genome shotgun (WGS) entry which is preliminary data.</text>
</comment>
<dbReference type="EMBL" id="CAKOFQ010007150">
    <property type="protein sequence ID" value="CAH1992629.1"/>
    <property type="molecule type" value="Genomic_DNA"/>
</dbReference>
<dbReference type="AlphaFoldDB" id="A0A9P0L9U2"/>
<feature type="domain" description="DUF4485" evidence="2">
    <location>
        <begin position="182"/>
        <end position="266"/>
    </location>
</feature>
<keyword evidence="4" id="KW-1185">Reference proteome</keyword>
<protein>
    <recommendedName>
        <fullName evidence="2">DUF4485 domain-containing protein</fullName>
    </recommendedName>
</protein>
<dbReference type="InterPro" id="IPR027831">
    <property type="entry name" value="DUF4485"/>
</dbReference>
<feature type="domain" description="DUF4485" evidence="2">
    <location>
        <begin position="48"/>
        <end position="130"/>
    </location>
</feature>
<feature type="region of interest" description="Disordered" evidence="1">
    <location>
        <begin position="1"/>
        <end position="49"/>
    </location>
</feature>
<dbReference type="OrthoDB" id="8196012at2759"/>
<dbReference type="Pfam" id="PF14846">
    <property type="entry name" value="DUF4485"/>
    <property type="match status" value="2"/>
</dbReference>
<proteinExistence type="predicted"/>
<evidence type="ECO:0000313" key="4">
    <source>
        <dbReference type="Proteomes" id="UP001152888"/>
    </source>
</evidence>
<reference evidence="3" key="1">
    <citation type="submission" date="2022-03" db="EMBL/GenBank/DDBJ databases">
        <authorList>
            <person name="Sayadi A."/>
        </authorList>
    </citation>
    <scope>NUCLEOTIDE SEQUENCE</scope>
</reference>
<dbReference type="Proteomes" id="UP001152888">
    <property type="component" value="Unassembled WGS sequence"/>
</dbReference>
<gene>
    <name evidence="3" type="ORF">ACAOBT_LOCUS20993</name>
</gene>
<feature type="compositionally biased region" description="Basic and acidic residues" evidence="1">
    <location>
        <begin position="7"/>
        <end position="23"/>
    </location>
</feature>
<organism evidence="3 4">
    <name type="scientific">Acanthoscelides obtectus</name>
    <name type="common">Bean weevil</name>
    <name type="synonym">Bruchus obtectus</name>
    <dbReference type="NCBI Taxonomy" id="200917"/>
    <lineage>
        <taxon>Eukaryota</taxon>
        <taxon>Metazoa</taxon>
        <taxon>Ecdysozoa</taxon>
        <taxon>Arthropoda</taxon>
        <taxon>Hexapoda</taxon>
        <taxon>Insecta</taxon>
        <taxon>Pterygota</taxon>
        <taxon>Neoptera</taxon>
        <taxon>Endopterygota</taxon>
        <taxon>Coleoptera</taxon>
        <taxon>Polyphaga</taxon>
        <taxon>Cucujiformia</taxon>
        <taxon>Chrysomeloidea</taxon>
        <taxon>Chrysomelidae</taxon>
        <taxon>Bruchinae</taxon>
        <taxon>Bruchini</taxon>
        <taxon>Acanthoscelides</taxon>
    </lineage>
</organism>
<name>A0A9P0L9U2_ACAOB</name>
<sequence>MADDEAPEKTPEGKDSPGEKAPDEAPVEGGDTEGSAAPPPPRSGQDPLNTEFLYYSSVLRVVGPTLTHESDRKLIMPWVRKLFRPEYHSSKLREKRNRYLAYLSTSLLLDEAIGVFRQYPPDAALPDLSTLPKEPVEAAEWEMDKTWQETLAGLPEDFQMLECCVHASEDECSSDHKLDKILDQEFQLLLYIAKPYAFMILNGNDRTRVAAWFQMLCSIHGGSSCSSMKAIRNDYLMALLGYLQDLRAIGPFADLPSWKTLRPLAEAAKTAAENSPIIDPTGLEANEFLLSQPVPEDGAFCYIALTGELVVSNLVEN</sequence>
<accession>A0A9P0L9U2</accession>